<dbReference type="Gene3D" id="3.20.20.190">
    <property type="entry name" value="Phosphatidylinositol (PI) phosphodiesterase"/>
    <property type="match status" value="1"/>
</dbReference>
<dbReference type="CDD" id="cd08587">
    <property type="entry name" value="PI-PLCXDc_like"/>
    <property type="match status" value="1"/>
</dbReference>
<dbReference type="AlphaFoldDB" id="A0A061J2J2"/>
<evidence type="ECO:0000256" key="1">
    <source>
        <dbReference type="SAM" id="Phobius"/>
    </source>
</evidence>
<dbReference type="VEuPathDB" id="TriTrypDB:TRSC58_03760"/>
<protein>
    <submittedName>
        <fullName evidence="3">Variant-surface-glycoprotein phospholipase C</fullName>
    </submittedName>
</protein>
<dbReference type="OrthoDB" id="1046782at2759"/>
<sequence length="427" mass="48094">MPPHHDGAMLVEWYPQSWMHDLRSFIGHSAVTQVFFVGSHNAGTYGIQKKSPFGRDAPGPFYRRAKIGSLARFLFRGVSAAWAKCQGMSIRAQLDHGVRYLDLRVATNLKDNDRLYTTHGQISVALRDVVEDVRAFLDDPASANEFIVLDFQHLFFTKGGEGPANFLTELCPLSNRFIPAEVPLATPLAMLWKTSREQRVFLLVGARENELNYPAARIRSRCVVSLWVNQSSLKKLLRSLTKLLHADLPRAGGGVPPKLYVTQAVYTPGRRSIVRGFFTKAFKKSASSMYDVAARLNSPLLEWFCSLNAPTHRDEDTVAAPSGLNTHGNIIMLDHVELGQCQMLGGTGVLDAVGMCVYLNLLRASRLQTAPSAVQAWRTISRTAMVWPLKKNMRQWDRFLHFSLFLYMVVFAFKTLEYMFRFCFAIV</sequence>
<organism evidence="3 4">
    <name type="scientific">Trypanosoma rangeli SC58</name>
    <dbReference type="NCBI Taxonomy" id="429131"/>
    <lineage>
        <taxon>Eukaryota</taxon>
        <taxon>Discoba</taxon>
        <taxon>Euglenozoa</taxon>
        <taxon>Kinetoplastea</taxon>
        <taxon>Metakinetoplastina</taxon>
        <taxon>Trypanosomatida</taxon>
        <taxon>Trypanosomatidae</taxon>
        <taxon>Trypanosoma</taxon>
        <taxon>Herpetosoma</taxon>
    </lineage>
</organism>
<proteinExistence type="predicted"/>
<accession>A0A061J2J2</accession>
<dbReference type="SUPFAM" id="SSF51695">
    <property type="entry name" value="PLC-like phosphodiesterases"/>
    <property type="match status" value="1"/>
</dbReference>
<dbReference type="GO" id="GO:0008081">
    <property type="term" value="F:phosphoric diester hydrolase activity"/>
    <property type="evidence" value="ECO:0007669"/>
    <property type="project" value="InterPro"/>
</dbReference>
<dbReference type="InterPro" id="IPR051057">
    <property type="entry name" value="PI-PLC_domain"/>
</dbReference>
<gene>
    <name evidence="3" type="ORF">TRSC58_03760</name>
</gene>
<keyword evidence="1" id="KW-1133">Transmembrane helix</keyword>
<evidence type="ECO:0000313" key="3">
    <source>
        <dbReference type="EMBL" id="ESL08535.1"/>
    </source>
</evidence>
<dbReference type="GO" id="GO:0006629">
    <property type="term" value="P:lipid metabolic process"/>
    <property type="evidence" value="ECO:0007669"/>
    <property type="project" value="InterPro"/>
</dbReference>
<keyword evidence="1" id="KW-0472">Membrane</keyword>
<evidence type="ECO:0000313" key="4">
    <source>
        <dbReference type="Proteomes" id="UP000031737"/>
    </source>
</evidence>
<dbReference type="PROSITE" id="PS50007">
    <property type="entry name" value="PIPLC_X_DOMAIN"/>
    <property type="match status" value="1"/>
</dbReference>
<dbReference type="PANTHER" id="PTHR13593:SF113">
    <property type="entry name" value="SI:DKEY-266F7.9"/>
    <property type="match status" value="1"/>
</dbReference>
<evidence type="ECO:0000259" key="2">
    <source>
        <dbReference type="SMART" id="SM00148"/>
    </source>
</evidence>
<dbReference type="InterPro" id="IPR000909">
    <property type="entry name" value="PLipase_C_PInositol-sp_X_dom"/>
</dbReference>
<dbReference type="SMART" id="SM00148">
    <property type="entry name" value="PLCXc"/>
    <property type="match status" value="1"/>
</dbReference>
<reference evidence="3 4" key="1">
    <citation type="submission" date="2013-07" db="EMBL/GenBank/DDBJ databases">
        <authorList>
            <person name="Stoco P.H."/>
            <person name="Wagner G."/>
            <person name="Gerber A."/>
            <person name="Zaha A."/>
            <person name="Thompson C."/>
            <person name="Bartholomeu D.C."/>
            <person name="Luckemeyer D.D."/>
            <person name="Bahia D."/>
            <person name="Loreto E."/>
            <person name="Prestes E.B."/>
            <person name="Lima F.M."/>
            <person name="Rodrigues-Luiz G."/>
            <person name="Vallejo G.A."/>
            <person name="Filho J.F."/>
            <person name="Monteiro K.M."/>
            <person name="Tyler K.M."/>
            <person name="de Almeida L.G."/>
            <person name="Ortiz M.F."/>
            <person name="Siervo M.A."/>
            <person name="de Moraes M.H."/>
            <person name="Cunha O.L."/>
            <person name="Mendonca-Neto R."/>
            <person name="Silva R."/>
            <person name="Teixeira S.M."/>
            <person name="Murta S.M."/>
            <person name="Sincero T.C."/>
            <person name="Mendes T.A."/>
            <person name="Urmenyi T.P."/>
            <person name="Silva V.G."/>
            <person name="da Rocha W.D."/>
            <person name="Andersson B."/>
            <person name="Romanha A.J."/>
            <person name="Steindel M."/>
            <person name="de Vasconcelos A.T."/>
            <person name="Grisard E.C."/>
        </authorList>
    </citation>
    <scope>NUCLEOTIDE SEQUENCE [LARGE SCALE GENOMIC DNA]</scope>
    <source>
        <strain evidence="3 4">SC58</strain>
    </source>
</reference>
<keyword evidence="1" id="KW-0812">Transmembrane</keyword>
<dbReference type="EMBL" id="AUPL01003760">
    <property type="protein sequence ID" value="ESL08535.1"/>
    <property type="molecule type" value="Genomic_DNA"/>
</dbReference>
<dbReference type="Proteomes" id="UP000031737">
    <property type="component" value="Unassembled WGS sequence"/>
</dbReference>
<comment type="caution">
    <text evidence="3">The sequence shown here is derived from an EMBL/GenBank/DDBJ whole genome shotgun (WGS) entry which is preliminary data.</text>
</comment>
<feature type="transmembrane region" description="Helical" evidence="1">
    <location>
        <begin position="399"/>
        <end position="420"/>
    </location>
</feature>
<dbReference type="PANTHER" id="PTHR13593">
    <property type="match status" value="1"/>
</dbReference>
<keyword evidence="4" id="KW-1185">Reference proteome</keyword>
<feature type="domain" description="Phosphatidylinositol-specific phospholipase C X" evidence="2">
    <location>
        <begin position="25"/>
        <end position="205"/>
    </location>
</feature>
<name>A0A061J2J2_TRYRA</name>
<dbReference type="InterPro" id="IPR017946">
    <property type="entry name" value="PLC-like_Pdiesterase_TIM-brl"/>
</dbReference>